<proteinExistence type="inferred from homology"/>
<gene>
    <name evidence="6" type="ORF">FGD71_001680</name>
</gene>
<evidence type="ECO:0000256" key="2">
    <source>
        <dbReference type="ARBA" id="ARBA00006906"/>
    </source>
</evidence>
<accession>A0A505DR93</accession>
<dbReference type="PANTHER" id="PTHR30246:SF1">
    <property type="entry name" value="2-DEHYDRO-3-DEOXY-6-PHOSPHOGALACTONATE ALDOLASE-RELATED"/>
    <property type="match status" value="1"/>
</dbReference>
<reference evidence="6 7" key="1">
    <citation type="submission" date="2019-06" db="EMBL/GenBank/DDBJ databases">
        <title>Streptomyces sporangiiformans sp. nov., a novel actinomycete isolated from soil in Mount Song.</title>
        <authorList>
            <person name="Han L."/>
        </authorList>
    </citation>
    <scope>NUCLEOTIDE SEQUENCE [LARGE SCALE GENOMIC DNA]</scope>
    <source>
        <strain evidence="6 7">NEAU-SSA 1</strain>
    </source>
</reference>
<dbReference type="Pfam" id="PF01081">
    <property type="entry name" value="Aldolase"/>
    <property type="match status" value="1"/>
</dbReference>
<evidence type="ECO:0000256" key="4">
    <source>
        <dbReference type="ARBA" id="ARBA00023239"/>
    </source>
</evidence>
<comment type="caution">
    <text evidence="6">The sequence shown here is derived from an EMBL/GenBank/DDBJ whole genome shotgun (WGS) entry which is preliminary data.</text>
</comment>
<comment type="subunit">
    <text evidence="3">Homotrimer.</text>
</comment>
<evidence type="ECO:0000256" key="3">
    <source>
        <dbReference type="ARBA" id="ARBA00011233"/>
    </source>
</evidence>
<evidence type="ECO:0000313" key="6">
    <source>
        <dbReference type="EMBL" id="TPQ23821.1"/>
    </source>
</evidence>
<dbReference type="InterPro" id="IPR000887">
    <property type="entry name" value="Aldlse_KDPG_KHG"/>
</dbReference>
<evidence type="ECO:0000313" key="7">
    <source>
        <dbReference type="Proteomes" id="UP000317378"/>
    </source>
</evidence>
<dbReference type="SUPFAM" id="SSF51569">
    <property type="entry name" value="Aldolase"/>
    <property type="match status" value="1"/>
</dbReference>
<keyword evidence="5" id="KW-0119">Carbohydrate metabolism</keyword>
<dbReference type="InterPro" id="IPR013785">
    <property type="entry name" value="Aldolase_TIM"/>
</dbReference>
<dbReference type="CDD" id="cd00452">
    <property type="entry name" value="KDPG_aldolase"/>
    <property type="match status" value="1"/>
</dbReference>
<organism evidence="6 7">
    <name type="scientific">Streptomyces sporangiiformans</name>
    <dbReference type="NCBI Taxonomy" id="2315329"/>
    <lineage>
        <taxon>Bacteria</taxon>
        <taxon>Bacillati</taxon>
        <taxon>Actinomycetota</taxon>
        <taxon>Actinomycetes</taxon>
        <taxon>Kitasatosporales</taxon>
        <taxon>Streptomycetaceae</taxon>
        <taxon>Streptomyces</taxon>
    </lineage>
</organism>
<dbReference type="AlphaFoldDB" id="A0A505DR93"/>
<sequence>MTSPTAGTASAAVSAESVFARIRRARIVPVVRVRNAAAALDLVDRLTEAGLDVIELTTTIEGWDDAVRATTARHPDVCVGAGTVTTPRLALQAVAAGARFCVSPCLVPEVRDQLRGTDVPLIEGGTTPTEILGAAQHGVAKLFPAHLGGVAYLRSLLAVAPDARIMPTGGIPLTDVGAWLDAGAFAVGVGSDLTATGDIAARVREVLDR</sequence>
<dbReference type="PANTHER" id="PTHR30246">
    <property type="entry name" value="2-KETO-3-DEOXY-6-PHOSPHOGLUCONATE ALDOLASE"/>
    <property type="match status" value="1"/>
</dbReference>
<dbReference type="Proteomes" id="UP000317378">
    <property type="component" value="Unassembled WGS sequence"/>
</dbReference>
<dbReference type="EMBL" id="VCHX02000035">
    <property type="protein sequence ID" value="TPQ23821.1"/>
    <property type="molecule type" value="Genomic_DNA"/>
</dbReference>
<dbReference type="Gene3D" id="3.20.20.70">
    <property type="entry name" value="Aldolase class I"/>
    <property type="match status" value="1"/>
</dbReference>
<evidence type="ECO:0000256" key="1">
    <source>
        <dbReference type="ARBA" id="ARBA00004761"/>
    </source>
</evidence>
<name>A0A505DR93_9ACTN</name>
<evidence type="ECO:0000256" key="5">
    <source>
        <dbReference type="ARBA" id="ARBA00023277"/>
    </source>
</evidence>
<protein>
    <submittedName>
        <fullName evidence="6">Bifunctional 4-hydroxy-2-oxoglutarate aldolase/2-dehydro-3-deoxy-phosphogluconate aldolase</fullName>
    </submittedName>
</protein>
<comment type="similarity">
    <text evidence="2">Belongs to the KHG/KDPG aldolase family.</text>
</comment>
<dbReference type="GO" id="GO:0016829">
    <property type="term" value="F:lyase activity"/>
    <property type="evidence" value="ECO:0007669"/>
    <property type="project" value="UniProtKB-KW"/>
</dbReference>
<dbReference type="RefSeq" id="WP_119098549.1">
    <property type="nucleotide sequence ID" value="NZ_QXMJ01000035.1"/>
</dbReference>
<dbReference type="OrthoDB" id="9805177at2"/>
<keyword evidence="4" id="KW-0456">Lyase</keyword>
<keyword evidence="7" id="KW-1185">Reference proteome</keyword>
<comment type="pathway">
    <text evidence="1">Carbohydrate acid metabolism.</text>
</comment>